<feature type="domain" description="HTH lysR-type" evidence="5">
    <location>
        <begin position="11"/>
        <end position="68"/>
    </location>
</feature>
<comment type="caution">
    <text evidence="6">The sequence shown here is derived from an EMBL/GenBank/DDBJ whole genome shotgun (WGS) entry which is preliminary data.</text>
</comment>
<dbReference type="Gene3D" id="1.10.10.10">
    <property type="entry name" value="Winged helix-like DNA-binding domain superfamily/Winged helix DNA-binding domain"/>
    <property type="match status" value="1"/>
</dbReference>
<name>A0A261VS37_9BORD</name>
<comment type="similarity">
    <text evidence="1">Belongs to the LysR transcriptional regulatory family.</text>
</comment>
<dbReference type="Pfam" id="PF03466">
    <property type="entry name" value="LysR_substrate"/>
    <property type="match status" value="1"/>
</dbReference>
<accession>A0A261VS37</accession>
<dbReference type="GO" id="GO:0003677">
    <property type="term" value="F:DNA binding"/>
    <property type="evidence" value="ECO:0007669"/>
    <property type="project" value="UniProtKB-KW"/>
</dbReference>
<dbReference type="PROSITE" id="PS50931">
    <property type="entry name" value="HTH_LYSR"/>
    <property type="match status" value="1"/>
</dbReference>
<dbReference type="RefSeq" id="WP_094807010.1">
    <property type="nucleotide sequence ID" value="NZ_NEVT01000006.1"/>
</dbReference>
<evidence type="ECO:0000256" key="1">
    <source>
        <dbReference type="ARBA" id="ARBA00009437"/>
    </source>
</evidence>
<dbReference type="InterPro" id="IPR050950">
    <property type="entry name" value="HTH-type_LysR_regulators"/>
</dbReference>
<sequence length="313" mass="34905">MSTLVRLTSRLKSRHLTLLLAVARHRSLTRVAQEAGVSQPAATKTLAEIEDIFGGPLFTRSRQGLQPTPLGQLALVRAQHMLQDLEHWADEIDALRSGHATHLNIGAVPFVSGPLLTRAIEWLGSRHRITVTLQRATTDHLLRALRSHELDCVIGRASAIAGARDVWHELLYPQRPALIANPRLARRLARRRPDWRELAGMNWILPSPATPIGTMVTELFVRAQAQPPVPIVETYSLEVIEGLLAGHDDLLSIVPRDIALELCKSQRVALVPWQFDWALPPISLIRRVREVPLQAEERFAEILRELCAAMGGD</sequence>
<dbReference type="InterPro" id="IPR000847">
    <property type="entry name" value="LysR_HTH_N"/>
</dbReference>
<organism evidence="6 7">
    <name type="scientific">Bordetella genomosp. 2</name>
    <dbReference type="NCBI Taxonomy" id="1983456"/>
    <lineage>
        <taxon>Bacteria</taxon>
        <taxon>Pseudomonadati</taxon>
        <taxon>Pseudomonadota</taxon>
        <taxon>Betaproteobacteria</taxon>
        <taxon>Burkholderiales</taxon>
        <taxon>Alcaligenaceae</taxon>
        <taxon>Bordetella</taxon>
    </lineage>
</organism>
<dbReference type="GO" id="GO:0003700">
    <property type="term" value="F:DNA-binding transcription factor activity"/>
    <property type="evidence" value="ECO:0007669"/>
    <property type="project" value="InterPro"/>
</dbReference>
<dbReference type="Pfam" id="PF00126">
    <property type="entry name" value="HTH_1"/>
    <property type="match status" value="1"/>
</dbReference>
<dbReference type="SUPFAM" id="SSF46785">
    <property type="entry name" value="Winged helix' DNA-binding domain"/>
    <property type="match status" value="1"/>
</dbReference>
<dbReference type="InterPro" id="IPR005119">
    <property type="entry name" value="LysR_subst-bd"/>
</dbReference>
<evidence type="ECO:0000259" key="5">
    <source>
        <dbReference type="PROSITE" id="PS50931"/>
    </source>
</evidence>
<dbReference type="GO" id="GO:0005829">
    <property type="term" value="C:cytosol"/>
    <property type="evidence" value="ECO:0007669"/>
    <property type="project" value="TreeGrafter"/>
</dbReference>
<evidence type="ECO:0000256" key="4">
    <source>
        <dbReference type="ARBA" id="ARBA00023163"/>
    </source>
</evidence>
<reference evidence="7" key="1">
    <citation type="submission" date="2017-05" db="EMBL/GenBank/DDBJ databases">
        <title>Complete and WGS of Bordetella genogroups.</title>
        <authorList>
            <person name="Spilker T."/>
            <person name="Lipuma J."/>
        </authorList>
    </citation>
    <scope>NUCLEOTIDE SEQUENCE [LARGE SCALE GENOMIC DNA]</scope>
    <source>
        <strain evidence="7">AU8256</strain>
    </source>
</reference>
<evidence type="ECO:0000313" key="6">
    <source>
        <dbReference type="EMBL" id="OZI76312.1"/>
    </source>
</evidence>
<dbReference type="AlphaFoldDB" id="A0A261VS37"/>
<protein>
    <submittedName>
        <fullName evidence="6">LysR family transcriptional regulator</fullName>
    </submittedName>
</protein>
<evidence type="ECO:0000313" key="7">
    <source>
        <dbReference type="Proteomes" id="UP000215633"/>
    </source>
</evidence>
<keyword evidence="4" id="KW-0804">Transcription</keyword>
<dbReference type="Gene3D" id="3.40.190.290">
    <property type="match status" value="1"/>
</dbReference>
<gene>
    <name evidence="6" type="ORF">CAL24_14270</name>
</gene>
<keyword evidence="2" id="KW-0805">Transcription regulation</keyword>
<dbReference type="SUPFAM" id="SSF53850">
    <property type="entry name" value="Periplasmic binding protein-like II"/>
    <property type="match status" value="1"/>
</dbReference>
<dbReference type="InterPro" id="IPR036390">
    <property type="entry name" value="WH_DNA-bd_sf"/>
</dbReference>
<dbReference type="EMBL" id="NEVT01000006">
    <property type="protein sequence ID" value="OZI76312.1"/>
    <property type="molecule type" value="Genomic_DNA"/>
</dbReference>
<dbReference type="PANTHER" id="PTHR30419">
    <property type="entry name" value="HTH-TYPE TRANSCRIPTIONAL REGULATOR YBHD"/>
    <property type="match status" value="1"/>
</dbReference>
<keyword evidence="7" id="KW-1185">Reference proteome</keyword>
<evidence type="ECO:0000256" key="2">
    <source>
        <dbReference type="ARBA" id="ARBA00023015"/>
    </source>
</evidence>
<dbReference type="Proteomes" id="UP000215633">
    <property type="component" value="Unassembled WGS sequence"/>
</dbReference>
<proteinExistence type="inferred from homology"/>
<evidence type="ECO:0000256" key="3">
    <source>
        <dbReference type="ARBA" id="ARBA00023125"/>
    </source>
</evidence>
<dbReference type="PANTHER" id="PTHR30419:SF8">
    <property type="entry name" value="NITROGEN ASSIMILATION TRANSCRIPTIONAL ACTIVATOR-RELATED"/>
    <property type="match status" value="1"/>
</dbReference>
<keyword evidence="3" id="KW-0238">DNA-binding</keyword>
<dbReference type="InterPro" id="IPR036388">
    <property type="entry name" value="WH-like_DNA-bd_sf"/>
</dbReference>